<proteinExistence type="predicted"/>
<name>A0AA36DND0_CYLNA</name>
<dbReference type="AlphaFoldDB" id="A0AA36DND0"/>
<evidence type="ECO:0000256" key="1">
    <source>
        <dbReference type="SAM" id="MobiDB-lite"/>
    </source>
</evidence>
<organism evidence="2 3">
    <name type="scientific">Cylicocyclus nassatus</name>
    <name type="common">Nematode worm</name>
    <dbReference type="NCBI Taxonomy" id="53992"/>
    <lineage>
        <taxon>Eukaryota</taxon>
        <taxon>Metazoa</taxon>
        <taxon>Ecdysozoa</taxon>
        <taxon>Nematoda</taxon>
        <taxon>Chromadorea</taxon>
        <taxon>Rhabditida</taxon>
        <taxon>Rhabditina</taxon>
        <taxon>Rhabditomorpha</taxon>
        <taxon>Strongyloidea</taxon>
        <taxon>Strongylidae</taxon>
        <taxon>Cylicocyclus</taxon>
    </lineage>
</organism>
<evidence type="ECO:0000313" key="2">
    <source>
        <dbReference type="EMBL" id="CAJ0589594.1"/>
    </source>
</evidence>
<comment type="caution">
    <text evidence="2">The sequence shown here is derived from an EMBL/GenBank/DDBJ whole genome shotgun (WGS) entry which is preliminary data.</text>
</comment>
<dbReference type="Proteomes" id="UP001176961">
    <property type="component" value="Unassembled WGS sequence"/>
</dbReference>
<dbReference type="EMBL" id="CATQJL010000001">
    <property type="protein sequence ID" value="CAJ0589594.1"/>
    <property type="molecule type" value="Genomic_DNA"/>
</dbReference>
<evidence type="ECO:0000313" key="3">
    <source>
        <dbReference type="Proteomes" id="UP001176961"/>
    </source>
</evidence>
<gene>
    <name evidence="2" type="ORF">CYNAS_LOCUS1577</name>
</gene>
<feature type="region of interest" description="Disordered" evidence="1">
    <location>
        <begin position="1"/>
        <end position="26"/>
    </location>
</feature>
<keyword evidence="3" id="KW-1185">Reference proteome</keyword>
<reference evidence="2" key="1">
    <citation type="submission" date="2023-07" db="EMBL/GenBank/DDBJ databases">
        <authorList>
            <consortium name="CYATHOMIX"/>
        </authorList>
    </citation>
    <scope>NUCLEOTIDE SEQUENCE</scope>
    <source>
        <strain evidence="2">N/A</strain>
    </source>
</reference>
<accession>A0AA36DND0</accession>
<sequence length="98" mass="11320">MNMEGRGDDQVEVSESSSQNVAHTHTECGEKDLVLHRALPIRIKTMYKCEEQRLITMAPPFRGFSALVRFQCRARLHHVQKISAKELEAHLMEKEQCK</sequence>
<protein>
    <submittedName>
        <fullName evidence="2">Uncharacterized protein</fullName>
    </submittedName>
</protein>